<evidence type="ECO:0000313" key="2">
    <source>
        <dbReference type="Proteomes" id="UP000887563"/>
    </source>
</evidence>
<evidence type="ECO:0000313" key="3">
    <source>
        <dbReference type="WBParaSite" id="Minc3s01113g20841"/>
    </source>
</evidence>
<reference evidence="3" key="1">
    <citation type="submission" date="2022-11" db="UniProtKB">
        <authorList>
            <consortium name="WormBaseParasite"/>
        </authorList>
    </citation>
    <scope>IDENTIFICATION</scope>
</reference>
<protein>
    <submittedName>
        <fullName evidence="3">Candidate secreted effector</fullName>
    </submittedName>
</protein>
<sequence length="111" mass="13319">MSHIILPNFFNINFLIFNFFISNLKFIITNFPSFLIKNFLLLILNNFINIITITSSLFSFFFFPFFFIKSSFFLFISIIRNWNILSRTNFIQTISSCLNRKFSRNKILCLL</sequence>
<keyword evidence="2" id="KW-1185">Reference proteome</keyword>
<accession>A0A914M0C4</accession>
<evidence type="ECO:0000256" key="1">
    <source>
        <dbReference type="SAM" id="Phobius"/>
    </source>
</evidence>
<keyword evidence="1" id="KW-1133">Transmembrane helix</keyword>
<name>A0A914M0C4_MELIC</name>
<dbReference type="WBParaSite" id="Minc3s01113g20841">
    <property type="protein sequence ID" value="Minc3s01113g20841"/>
    <property type="gene ID" value="Minc3s01113g20841"/>
</dbReference>
<keyword evidence="1" id="KW-0812">Transmembrane</keyword>
<feature type="transmembrane region" description="Helical" evidence="1">
    <location>
        <begin position="47"/>
        <end position="68"/>
    </location>
</feature>
<organism evidence="2 3">
    <name type="scientific">Meloidogyne incognita</name>
    <name type="common">Southern root-knot nematode worm</name>
    <name type="synonym">Oxyuris incognita</name>
    <dbReference type="NCBI Taxonomy" id="6306"/>
    <lineage>
        <taxon>Eukaryota</taxon>
        <taxon>Metazoa</taxon>
        <taxon>Ecdysozoa</taxon>
        <taxon>Nematoda</taxon>
        <taxon>Chromadorea</taxon>
        <taxon>Rhabditida</taxon>
        <taxon>Tylenchina</taxon>
        <taxon>Tylenchomorpha</taxon>
        <taxon>Tylenchoidea</taxon>
        <taxon>Meloidogynidae</taxon>
        <taxon>Meloidogyninae</taxon>
        <taxon>Meloidogyne</taxon>
        <taxon>Meloidogyne incognita group</taxon>
    </lineage>
</organism>
<keyword evidence="1" id="KW-0472">Membrane</keyword>
<proteinExistence type="predicted"/>
<dbReference type="Proteomes" id="UP000887563">
    <property type="component" value="Unplaced"/>
</dbReference>
<dbReference type="AlphaFoldDB" id="A0A914M0C4"/>